<keyword evidence="2" id="KW-0863">Zinc-finger</keyword>
<evidence type="ECO:0000256" key="4">
    <source>
        <dbReference type="SAM" id="MobiDB-lite"/>
    </source>
</evidence>
<dbReference type="AlphaFoldDB" id="A0A1Y2FBZ0"/>
<evidence type="ECO:0000256" key="5">
    <source>
        <dbReference type="SAM" id="Phobius"/>
    </source>
</evidence>
<name>A0A1Y2FBZ0_PROLT</name>
<keyword evidence="3" id="KW-0862">Zinc</keyword>
<comment type="caution">
    <text evidence="7">The sequence shown here is derived from an EMBL/GenBank/DDBJ whole genome shotgun (WGS) entry which is preliminary data.</text>
</comment>
<feature type="compositionally biased region" description="Low complexity" evidence="4">
    <location>
        <begin position="108"/>
        <end position="117"/>
    </location>
</feature>
<dbReference type="PROSITE" id="PS51292">
    <property type="entry name" value="ZF_RING_CH"/>
    <property type="match status" value="1"/>
</dbReference>
<proteinExistence type="predicted"/>
<dbReference type="OMA" id="CLQSWRH"/>
<evidence type="ECO:0000256" key="1">
    <source>
        <dbReference type="ARBA" id="ARBA00022723"/>
    </source>
</evidence>
<keyword evidence="1" id="KW-0479">Metal-binding</keyword>
<protein>
    <recommendedName>
        <fullName evidence="6">RING-CH-type domain-containing protein</fullName>
    </recommendedName>
</protein>
<dbReference type="STRING" id="56484.A0A1Y2FBZ0"/>
<dbReference type="InterPro" id="IPR013083">
    <property type="entry name" value="Znf_RING/FYVE/PHD"/>
</dbReference>
<dbReference type="SUPFAM" id="SSF57850">
    <property type="entry name" value="RING/U-box"/>
    <property type="match status" value="1"/>
</dbReference>
<keyword evidence="5" id="KW-0472">Membrane</keyword>
<dbReference type="GeneID" id="63786132"/>
<evidence type="ECO:0000313" key="7">
    <source>
        <dbReference type="EMBL" id="ORY80846.1"/>
    </source>
</evidence>
<feature type="transmembrane region" description="Helical" evidence="5">
    <location>
        <begin position="319"/>
        <end position="343"/>
    </location>
</feature>
<evidence type="ECO:0000259" key="6">
    <source>
        <dbReference type="PROSITE" id="PS51292"/>
    </source>
</evidence>
<keyword evidence="5" id="KW-1133">Transmembrane helix</keyword>
<gene>
    <name evidence="7" type="ORF">BCR37DRAFT_380690</name>
</gene>
<dbReference type="Pfam" id="PF12906">
    <property type="entry name" value="RINGv"/>
    <property type="match status" value="1"/>
</dbReference>
<dbReference type="GO" id="GO:0008270">
    <property type="term" value="F:zinc ion binding"/>
    <property type="evidence" value="ECO:0007669"/>
    <property type="project" value="UniProtKB-KW"/>
</dbReference>
<evidence type="ECO:0000313" key="8">
    <source>
        <dbReference type="Proteomes" id="UP000193685"/>
    </source>
</evidence>
<dbReference type="InterPro" id="IPR011016">
    <property type="entry name" value="Znf_RING-CH"/>
</dbReference>
<feature type="region of interest" description="Disordered" evidence="4">
    <location>
        <begin position="1"/>
        <end position="43"/>
    </location>
</feature>
<dbReference type="PANTHER" id="PTHR46347:SF1">
    <property type="entry name" value="RING_FYVE_PHD ZINC FINGER SUPERFAMILY PROTEIN"/>
    <property type="match status" value="1"/>
</dbReference>
<evidence type="ECO:0000256" key="2">
    <source>
        <dbReference type="ARBA" id="ARBA00022771"/>
    </source>
</evidence>
<dbReference type="OrthoDB" id="264354at2759"/>
<feature type="compositionally biased region" description="Polar residues" evidence="4">
    <location>
        <begin position="27"/>
        <end position="40"/>
    </location>
</feature>
<accession>A0A1Y2FBZ0</accession>
<dbReference type="EMBL" id="MCFI01000012">
    <property type="protein sequence ID" value="ORY80846.1"/>
    <property type="molecule type" value="Genomic_DNA"/>
</dbReference>
<dbReference type="Proteomes" id="UP000193685">
    <property type="component" value="Unassembled WGS sequence"/>
</dbReference>
<sequence length="363" mass="40611">MDTQDIRQLRARRYKSAAVHNDAQESVAGTSARPNQTFNFKSGVVKDEADEVLSKYTTLQDTDDEEGDAGNLPQWENLEEEAPSSAYPAFKPQREDLRPASRQTTKPATAASAAEAPAAEEEERLCRICFSPQTPDERLISPCKCKGSAKWIHETCLNQWRIASQNRRSFYQCDQCLYKYSFYRTDVANWLSAPSTVFLFTALAFLFAMFIGGFVVKFGLWLYPPGSMLYHSTSWLSGWFYTPFDAGTDLLNAASALVPIVPRKFSDIFVVDIWHFVQGLVSLGVIGVLGFMGSGGFFTMRLFNPRRRRGENGRASIGLGELALILVLFAGCAKIAVSLWRIVGDIVTRRLQGASQRIREVHD</sequence>
<dbReference type="CDD" id="cd16495">
    <property type="entry name" value="RING_CH-C4HC3_MARCH"/>
    <property type="match status" value="1"/>
</dbReference>
<feature type="transmembrane region" description="Helical" evidence="5">
    <location>
        <begin position="197"/>
        <end position="223"/>
    </location>
</feature>
<organism evidence="7 8">
    <name type="scientific">Protomyces lactucae-debilis</name>
    <dbReference type="NCBI Taxonomy" id="2754530"/>
    <lineage>
        <taxon>Eukaryota</taxon>
        <taxon>Fungi</taxon>
        <taxon>Dikarya</taxon>
        <taxon>Ascomycota</taxon>
        <taxon>Taphrinomycotina</taxon>
        <taxon>Taphrinomycetes</taxon>
        <taxon>Taphrinales</taxon>
        <taxon>Protomycetaceae</taxon>
        <taxon>Protomyces</taxon>
    </lineage>
</organism>
<keyword evidence="5" id="KW-0812">Transmembrane</keyword>
<evidence type="ECO:0000256" key="3">
    <source>
        <dbReference type="ARBA" id="ARBA00022833"/>
    </source>
</evidence>
<reference evidence="7 8" key="1">
    <citation type="submission" date="2016-07" db="EMBL/GenBank/DDBJ databases">
        <title>Pervasive Adenine N6-methylation of Active Genes in Fungi.</title>
        <authorList>
            <consortium name="DOE Joint Genome Institute"/>
            <person name="Mondo S.J."/>
            <person name="Dannebaum R.O."/>
            <person name="Kuo R.C."/>
            <person name="Labutti K."/>
            <person name="Haridas S."/>
            <person name="Kuo A."/>
            <person name="Salamov A."/>
            <person name="Ahrendt S.R."/>
            <person name="Lipzen A."/>
            <person name="Sullivan W."/>
            <person name="Andreopoulos W.B."/>
            <person name="Clum A."/>
            <person name="Lindquist E."/>
            <person name="Daum C."/>
            <person name="Ramamoorthy G.K."/>
            <person name="Gryganskyi A."/>
            <person name="Culley D."/>
            <person name="Magnuson J.K."/>
            <person name="James T.Y."/>
            <person name="O'Malley M.A."/>
            <person name="Stajich J.E."/>
            <person name="Spatafora J.W."/>
            <person name="Visel A."/>
            <person name="Grigoriev I.V."/>
        </authorList>
    </citation>
    <scope>NUCLEOTIDE SEQUENCE [LARGE SCALE GENOMIC DNA]</scope>
    <source>
        <strain evidence="7 8">12-1054</strain>
    </source>
</reference>
<dbReference type="RefSeq" id="XP_040724491.1">
    <property type="nucleotide sequence ID" value="XM_040869533.1"/>
</dbReference>
<dbReference type="PANTHER" id="PTHR46347">
    <property type="entry name" value="RING/FYVE/PHD ZINC FINGER SUPERFAMILY PROTEIN"/>
    <property type="match status" value="1"/>
</dbReference>
<dbReference type="Gene3D" id="3.30.40.10">
    <property type="entry name" value="Zinc/RING finger domain, C3HC4 (zinc finger)"/>
    <property type="match status" value="1"/>
</dbReference>
<keyword evidence="8" id="KW-1185">Reference proteome</keyword>
<feature type="transmembrane region" description="Helical" evidence="5">
    <location>
        <begin position="273"/>
        <end position="298"/>
    </location>
</feature>
<feature type="region of interest" description="Disordered" evidence="4">
    <location>
        <begin position="80"/>
        <end position="117"/>
    </location>
</feature>
<feature type="domain" description="RING-CH-type" evidence="6">
    <location>
        <begin position="118"/>
        <end position="183"/>
    </location>
</feature>
<dbReference type="SMART" id="SM00744">
    <property type="entry name" value="RINGv"/>
    <property type="match status" value="1"/>
</dbReference>